<dbReference type="EMBL" id="AP024147">
    <property type="protein sequence ID" value="BCM87869.1"/>
    <property type="molecule type" value="Genomic_DNA"/>
</dbReference>
<keyword evidence="3" id="KW-0732">Signal</keyword>
<geneLocation type="plasmid" evidence="5 6">
    <name>pVL1_2</name>
</geneLocation>
<evidence type="ECO:0000313" key="5">
    <source>
        <dbReference type="EMBL" id="BCM87869.1"/>
    </source>
</evidence>
<organism evidence="5 6">
    <name type="scientific">Methylobacterium indicum</name>
    <dbReference type="NCBI Taxonomy" id="1775910"/>
    <lineage>
        <taxon>Bacteria</taxon>
        <taxon>Pseudomonadati</taxon>
        <taxon>Pseudomonadota</taxon>
        <taxon>Alphaproteobacteria</taxon>
        <taxon>Hyphomicrobiales</taxon>
        <taxon>Methylobacteriaceae</taxon>
        <taxon>Methylobacterium</taxon>
    </lineage>
</organism>
<feature type="domain" description="Transglycosylase SLT" evidence="4">
    <location>
        <begin position="55"/>
        <end position="145"/>
    </location>
</feature>
<dbReference type="RefSeq" id="WP_207183880.1">
    <property type="nucleotide sequence ID" value="NZ_AP024147.1"/>
</dbReference>
<evidence type="ECO:0000256" key="2">
    <source>
        <dbReference type="ARBA" id="ARBA00009387"/>
    </source>
</evidence>
<evidence type="ECO:0000256" key="3">
    <source>
        <dbReference type="SAM" id="SignalP"/>
    </source>
</evidence>
<feature type="signal peptide" evidence="3">
    <location>
        <begin position="1"/>
        <end position="21"/>
    </location>
</feature>
<dbReference type="CDD" id="cd00254">
    <property type="entry name" value="LT-like"/>
    <property type="match status" value="1"/>
</dbReference>
<name>A0A8H8X0M2_9HYPH</name>
<dbReference type="KEGG" id="mind:mvi_63300"/>
<dbReference type="Proteomes" id="UP000663508">
    <property type="component" value="Plasmid pVL1_2"/>
</dbReference>
<evidence type="ECO:0000256" key="1">
    <source>
        <dbReference type="ARBA" id="ARBA00007734"/>
    </source>
</evidence>
<proteinExistence type="inferred from homology"/>
<dbReference type="PANTHER" id="PTHR37423">
    <property type="entry name" value="SOLUBLE LYTIC MUREIN TRANSGLYCOSYLASE-RELATED"/>
    <property type="match status" value="1"/>
</dbReference>
<dbReference type="InterPro" id="IPR023346">
    <property type="entry name" value="Lysozyme-like_dom_sf"/>
</dbReference>
<evidence type="ECO:0000313" key="6">
    <source>
        <dbReference type="Proteomes" id="UP000663508"/>
    </source>
</evidence>
<reference evidence="5" key="1">
    <citation type="submission" date="2020-11" db="EMBL/GenBank/DDBJ databases">
        <title>Complete genome sequence of a novel pathogenic Methylobacterium strain isolated from rice in Vietnam.</title>
        <authorList>
            <person name="Lai K."/>
            <person name="Okazaki S."/>
            <person name="Higashi K."/>
            <person name="Mori H."/>
            <person name="Toyoda A."/>
            <person name="Kurokawa K."/>
        </authorList>
    </citation>
    <scope>NUCLEOTIDE SEQUENCE</scope>
    <source>
        <strain evidence="5">VL1</strain>
        <plasmid evidence="5">pVL1_2</plasmid>
    </source>
</reference>
<dbReference type="Pfam" id="PF01464">
    <property type="entry name" value="SLT"/>
    <property type="match status" value="1"/>
</dbReference>
<dbReference type="Gene3D" id="1.10.530.10">
    <property type="match status" value="1"/>
</dbReference>
<sequence length="160" mass="17136">MTKLRHLIAALAVIAATPAIAQDFDGEGIVMMTHHGRVPLPPRRGEAGSVYAIVTQAAVRHRIPPALLHGVIRVESNYNCNARNRSGATGLGQLMPGTARSLGVRNPRSCHENADGAARYLARFYHQFGGNACQAATAYNRGSGRGCSAYGRQVVRFATR</sequence>
<comment type="similarity">
    <text evidence="2">Belongs to the virb1 family.</text>
</comment>
<protein>
    <recommendedName>
        <fullName evidence="4">Transglycosylase SLT domain-containing protein</fullName>
    </recommendedName>
</protein>
<dbReference type="SUPFAM" id="SSF53955">
    <property type="entry name" value="Lysozyme-like"/>
    <property type="match status" value="1"/>
</dbReference>
<gene>
    <name evidence="5" type="ORF">mvi_63300</name>
</gene>
<comment type="similarity">
    <text evidence="1">Belongs to the transglycosylase Slt family.</text>
</comment>
<accession>A0A8H8X0M2</accession>
<keyword evidence="5" id="KW-0614">Plasmid</keyword>
<feature type="chain" id="PRO_5034609942" description="Transglycosylase SLT domain-containing protein" evidence="3">
    <location>
        <begin position="22"/>
        <end position="160"/>
    </location>
</feature>
<evidence type="ECO:0000259" key="4">
    <source>
        <dbReference type="Pfam" id="PF01464"/>
    </source>
</evidence>
<dbReference type="InterPro" id="IPR008258">
    <property type="entry name" value="Transglycosylase_SLT_dom_1"/>
</dbReference>
<dbReference type="AlphaFoldDB" id="A0A8H8X0M2"/>
<dbReference type="PANTHER" id="PTHR37423:SF2">
    <property type="entry name" value="MEMBRANE-BOUND LYTIC MUREIN TRANSGLYCOSYLASE C"/>
    <property type="match status" value="1"/>
</dbReference>